<dbReference type="NCBIfam" id="TIGR00266">
    <property type="entry name" value="TIGR00266 family protein"/>
    <property type="match status" value="1"/>
</dbReference>
<keyword evidence="3" id="KW-1185">Reference proteome</keyword>
<dbReference type="EMBL" id="PEDP01000903">
    <property type="protein sequence ID" value="POS84693.1"/>
    <property type="molecule type" value="Genomic_DNA"/>
</dbReference>
<gene>
    <name evidence="2" type="ORF">EPUL_005745</name>
</gene>
<dbReference type="PANTHER" id="PTHR43657:SF1">
    <property type="entry name" value="ALTERED INHERITANCE OF MITOCHONDRIA PROTEIN 24, MITOCHONDRIAL"/>
    <property type="match status" value="1"/>
</dbReference>
<accession>A0A2S4PRQ0</accession>
<dbReference type="AlphaFoldDB" id="A0A2S4PRQ0"/>
<dbReference type="GO" id="GO:0005739">
    <property type="term" value="C:mitochondrion"/>
    <property type="evidence" value="ECO:0007669"/>
    <property type="project" value="UniProtKB-SubCell"/>
</dbReference>
<reference evidence="2 3" key="1">
    <citation type="submission" date="2017-10" db="EMBL/GenBank/DDBJ databases">
        <title>Development of genomic resources for the powdery mildew, Erysiphe pulchra.</title>
        <authorList>
            <person name="Wadl P.A."/>
            <person name="Mack B.M."/>
            <person name="Moore G."/>
            <person name="Beltz S.B."/>
        </authorList>
    </citation>
    <scope>NUCLEOTIDE SEQUENCE [LARGE SCALE GENOMIC DNA]</scope>
    <source>
        <strain evidence="2">Cflorida</strain>
    </source>
</reference>
<name>A0A2S4PRQ0_9PEZI</name>
<comment type="subcellular location">
    <subcellularLocation>
        <location evidence="1">Mitochondrion</location>
    </subcellularLocation>
</comment>
<evidence type="ECO:0000313" key="3">
    <source>
        <dbReference type="Proteomes" id="UP000237438"/>
    </source>
</evidence>
<evidence type="ECO:0000313" key="2">
    <source>
        <dbReference type="EMBL" id="POS84693.1"/>
    </source>
</evidence>
<dbReference type="InterPro" id="IPR036983">
    <property type="entry name" value="AIM24_sf"/>
</dbReference>
<dbReference type="Gene3D" id="3.60.160.10">
    <property type="entry name" value="Mitochondrial biogenesis AIM24"/>
    <property type="match status" value="1"/>
</dbReference>
<comment type="similarity">
    <text evidence="1">Belongs to the AIM24 family.</text>
</comment>
<dbReference type="Pfam" id="PF01987">
    <property type="entry name" value="AIM24"/>
    <property type="match status" value="1"/>
</dbReference>
<dbReference type="InterPro" id="IPR016031">
    <property type="entry name" value="Trp_RNA-bd_attenuator-like_dom"/>
</dbReference>
<organism evidence="2 3">
    <name type="scientific">Erysiphe pulchra</name>
    <dbReference type="NCBI Taxonomy" id="225359"/>
    <lineage>
        <taxon>Eukaryota</taxon>
        <taxon>Fungi</taxon>
        <taxon>Dikarya</taxon>
        <taxon>Ascomycota</taxon>
        <taxon>Pezizomycotina</taxon>
        <taxon>Leotiomycetes</taxon>
        <taxon>Erysiphales</taxon>
        <taxon>Erysiphaceae</taxon>
        <taxon>Erysiphe</taxon>
    </lineage>
</organism>
<dbReference type="Proteomes" id="UP000237438">
    <property type="component" value="Unassembled WGS sequence"/>
</dbReference>
<dbReference type="OrthoDB" id="1705416at2759"/>
<protein>
    <recommendedName>
        <fullName evidence="1">Altered inheritance of mitochondria protein 24, mitochondrial</fullName>
    </recommendedName>
</protein>
<evidence type="ECO:0000256" key="1">
    <source>
        <dbReference type="RuleBase" id="RU363045"/>
    </source>
</evidence>
<comment type="caution">
    <text evidence="2">The sequence shown here is derived from an EMBL/GenBank/DDBJ whole genome shotgun (WGS) entry which is preliminary data.</text>
</comment>
<dbReference type="InterPro" id="IPR002838">
    <property type="entry name" value="AIM24"/>
</dbReference>
<keyword evidence="1" id="KW-0496">Mitochondrion</keyword>
<proteinExistence type="inferred from homology"/>
<dbReference type="PANTHER" id="PTHR43657">
    <property type="entry name" value="TRYPTOPHAN RNA-BINDING ATTENUATOR PROTEIN-LIKE PROTEIN"/>
    <property type="match status" value="1"/>
</dbReference>
<sequence length="260" mass="28179">MTYNIASDAITIKKDLHNSAEASASLGLCRLDDDDVGKFNGGSYRISHRNTNSILTIQLATLCPLTVKPGAMISMSTTVKLKGAINFSMKKLIAAGQMSSSTFTGPGEVVLAPPSLGDISCISISENQQWFLARDAFLACTQDIIRDYKRQGVGKAIFSGEGLFVYKISGNGIIFISSFGAIIRKDLADGEKYIIDNGHLMAWNMKYIIERVSSGGIISNLSSGEGLVCKFTGPGTVFLRSRSPTEFGRWLSHYIQARRS</sequence>
<dbReference type="STRING" id="225359.A0A2S4PRQ0"/>
<dbReference type="SUPFAM" id="SSF51219">
    <property type="entry name" value="TRAP-like"/>
    <property type="match status" value="1"/>
</dbReference>